<keyword evidence="5" id="KW-1185">Reference proteome</keyword>
<dbReference type="PANTHER" id="PTHR47843">
    <property type="entry name" value="BTB DOMAIN-CONTAINING PROTEIN-RELATED"/>
    <property type="match status" value="1"/>
</dbReference>
<dbReference type="EMBL" id="CACQ02002857">
    <property type="protein sequence ID" value="CCF38193.1"/>
    <property type="molecule type" value="Genomic_DNA"/>
</dbReference>
<dbReference type="InterPro" id="IPR011333">
    <property type="entry name" value="SKP1/BTB/POZ_sf"/>
</dbReference>
<dbReference type="VEuPathDB" id="FungiDB:CH63R_13657"/>
<evidence type="ECO:0000313" key="2">
    <source>
        <dbReference type="EMBL" id="CCF38193.1"/>
    </source>
</evidence>
<dbReference type="AlphaFoldDB" id="H1VD90"/>
<dbReference type="Proteomes" id="UP000007174">
    <property type="component" value="Unassembled WGS sequence"/>
</dbReference>
<dbReference type="eggNOG" id="ENOG502SFZQ">
    <property type="taxonomic scope" value="Eukaryota"/>
</dbReference>
<dbReference type="GeneID" id="28872738"/>
<dbReference type="KEGG" id="chig:CH63R_13657"/>
<dbReference type="InterPro" id="IPR000210">
    <property type="entry name" value="BTB/POZ_dom"/>
</dbReference>
<dbReference type="EMBL" id="LTAN01000010">
    <property type="protein sequence ID" value="OBR02431.1"/>
    <property type="molecule type" value="Genomic_DNA"/>
</dbReference>
<dbReference type="HOGENOM" id="CLU_056399_0_0_1"/>
<evidence type="ECO:0000313" key="5">
    <source>
        <dbReference type="Proteomes" id="UP000092177"/>
    </source>
</evidence>
<organism evidence="2 4">
    <name type="scientific">Colletotrichum higginsianum (strain IMI 349063)</name>
    <name type="common">Crucifer anthracnose fungus</name>
    <dbReference type="NCBI Taxonomy" id="759273"/>
    <lineage>
        <taxon>Eukaryota</taxon>
        <taxon>Fungi</taxon>
        <taxon>Dikarya</taxon>
        <taxon>Ascomycota</taxon>
        <taxon>Pezizomycotina</taxon>
        <taxon>Sordariomycetes</taxon>
        <taxon>Hypocreomycetidae</taxon>
        <taxon>Glomerellales</taxon>
        <taxon>Glomerellaceae</taxon>
        <taxon>Colletotrichum</taxon>
        <taxon>Colletotrichum destructivum species complex</taxon>
    </lineage>
</organism>
<reference evidence="3" key="3">
    <citation type="submission" date="2016-02" db="EMBL/GenBank/DDBJ databases">
        <title>Resequencing and annotation of the Colletotrichum higginsianum genome.</title>
        <authorList>
            <person name="O'Connell R."/>
            <person name="Zambounis A."/>
            <person name="Thon M."/>
            <person name="Dallery J.-F."/>
        </authorList>
    </citation>
    <scope>NUCLEOTIDE SEQUENCE [LARGE SCALE GENOMIC DNA]</scope>
    <source>
        <strain evidence="3">IMI 349063</strain>
    </source>
</reference>
<gene>
    <name evidence="2" type="ORF">CH063_01857</name>
    <name evidence="3" type="ORF">CH63R_13657</name>
</gene>
<dbReference type="Proteomes" id="UP000092177">
    <property type="component" value="Chromosome 10"/>
</dbReference>
<dbReference type="PROSITE" id="PS50097">
    <property type="entry name" value="BTB"/>
    <property type="match status" value="1"/>
</dbReference>
<proteinExistence type="predicted"/>
<dbReference type="SUPFAM" id="SSF54695">
    <property type="entry name" value="POZ domain"/>
    <property type="match status" value="1"/>
</dbReference>
<reference evidence="4" key="2">
    <citation type="journal article" date="2012" name="Nat. Genet.">
        <title>Lifestyle transitions in plant pathogenic Colletotrichum fungi deciphered by genome and transcriptome analyses.</title>
        <authorList>
            <person name="O'Connell R.J."/>
            <person name="Thon M.R."/>
            <person name="Hacquard S."/>
            <person name="Amyotte S.G."/>
            <person name="Kleemann J."/>
            <person name="Torres M.F."/>
            <person name="Damm U."/>
            <person name="Buiate E.A."/>
            <person name="Epstein L."/>
            <person name="Alkan N."/>
            <person name="Altmueller J."/>
            <person name="Alvarado-Balderrama L."/>
            <person name="Bauser C.A."/>
            <person name="Becker C."/>
            <person name="Birren B.W."/>
            <person name="Chen Z."/>
            <person name="Choi J."/>
            <person name="Crouch J.A."/>
            <person name="Duvick J.P."/>
            <person name="Farman M.A."/>
            <person name="Gan P."/>
            <person name="Heiman D."/>
            <person name="Henrissat B."/>
            <person name="Howard R.J."/>
            <person name="Kabbage M."/>
            <person name="Koch C."/>
            <person name="Kracher B."/>
            <person name="Kubo Y."/>
            <person name="Law A.D."/>
            <person name="Lebrun M.-H."/>
            <person name="Lee Y.-H."/>
            <person name="Miyara I."/>
            <person name="Moore N."/>
            <person name="Neumann U."/>
            <person name="Nordstroem K."/>
            <person name="Panaccione D.G."/>
            <person name="Panstruga R."/>
            <person name="Place M."/>
            <person name="Proctor R.H."/>
            <person name="Prusky D."/>
            <person name="Rech G."/>
            <person name="Reinhardt R."/>
            <person name="Rollins J.A."/>
            <person name="Rounsley S."/>
            <person name="Schardl C.L."/>
            <person name="Schwartz D.C."/>
            <person name="Shenoy N."/>
            <person name="Shirasu K."/>
            <person name="Sikhakolli U.R."/>
            <person name="Stueber K."/>
            <person name="Sukno S.A."/>
            <person name="Sweigard J.A."/>
            <person name="Takano Y."/>
            <person name="Takahara H."/>
            <person name="Trail F."/>
            <person name="van der Does H.C."/>
            <person name="Voll L.M."/>
            <person name="Will I."/>
            <person name="Young S."/>
            <person name="Zeng Q."/>
            <person name="Zhang J."/>
            <person name="Zhou S."/>
            <person name="Dickman M.B."/>
            <person name="Schulze-Lefert P."/>
            <person name="Ver Loren van Themaat E."/>
            <person name="Ma L.-J."/>
            <person name="Vaillancourt L.J."/>
        </authorList>
    </citation>
    <scope>NUCLEOTIDE SEQUENCE [LARGE SCALE GENOMIC DNA]</scope>
    <source>
        <strain evidence="4">IMI 349063</strain>
    </source>
</reference>
<reference evidence="5" key="4">
    <citation type="journal article" date="2017" name="BMC Genomics">
        <title>Gapless genome assembly of Colletotrichum higginsianum reveals chromosome structure and association of transposable elements with secondary metabolite gene clusters.</title>
        <authorList>
            <person name="Dallery J.-F."/>
            <person name="Lapalu N."/>
            <person name="Zampounis A."/>
            <person name="Pigne S."/>
            <person name="Luyten I."/>
            <person name="Amselem J."/>
            <person name="Wittenberg A.H.J."/>
            <person name="Zhou S."/>
            <person name="de Queiroz M.V."/>
            <person name="Robin G.P."/>
            <person name="Auger A."/>
            <person name="Hainaut M."/>
            <person name="Henrissat B."/>
            <person name="Kim K.-T."/>
            <person name="Lee Y.-H."/>
            <person name="Lespinet O."/>
            <person name="Schwartz D.C."/>
            <person name="Thon M.R."/>
            <person name="O'Connell R.J."/>
        </authorList>
    </citation>
    <scope>NUCLEOTIDE SEQUENCE [LARGE SCALE GENOMIC DNA]</scope>
    <source>
        <strain evidence="5">IMI 349063</strain>
    </source>
</reference>
<dbReference type="RefSeq" id="XP_018150949.1">
    <property type="nucleotide sequence ID" value="XM_018308631.1"/>
</dbReference>
<reference evidence="2" key="1">
    <citation type="submission" date="2011-12" db="EMBL/GenBank/DDBJ databases">
        <title>The genome sequence of Colletotrichum higginsianum IMI 34906.</title>
        <authorList>
            <person name="Ma L.-J."/>
            <person name="O'Connell R."/>
            <person name="van Themaat E.V.L."/>
            <person name="Stueber K."/>
            <person name="Young S.K."/>
            <person name="Zeng Q."/>
            <person name="Gargeya S."/>
            <person name="Fitzgerald M."/>
            <person name="Haas B."/>
            <person name="Abouelleil A."/>
            <person name="Alvarado L."/>
            <person name="Arachchi H.M."/>
            <person name="Berlin A."/>
            <person name="Chapman S.B."/>
            <person name="Gearin G."/>
            <person name="Goldberg J."/>
            <person name="Griggs A."/>
            <person name="Gujja S."/>
            <person name="Hansen M."/>
            <person name="Heiman D."/>
            <person name="Howarth C."/>
            <person name="Larimer J."/>
            <person name="Lui A."/>
            <person name="MacDonald P.J.P."/>
            <person name="McCowen C."/>
            <person name="Montmayeur A."/>
            <person name="Murphy C."/>
            <person name="Neiman D."/>
            <person name="Pearson M."/>
            <person name="Priest M."/>
            <person name="Roberts A."/>
            <person name="Saif S."/>
            <person name="Shea T."/>
            <person name="Sisk P."/>
            <person name="Stolte C."/>
            <person name="Sykes S."/>
            <person name="Wortman J."/>
            <person name="Nusbaum C."/>
            <person name="Birren B."/>
        </authorList>
    </citation>
    <scope>NUCLEOTIDE SEQUENCE [LARGE SCALE GENOMIC DNA]</scope>
    <source>
        <strain evidence="2">IMI 349063</strain>
    </source>
</reference>
<protein>
    <recommendedName>
        <fullName evidence="1">BTB domain-containing protein</fullName>
    </recommendedName>
</protein>
<evidence type="ECO:0000259" key="1">
    <source>
        <dbReference type="PROSITE" id="PS50097"/>
    </source>
</evidence>
<sequence length="301" mass="33757">MSGKGENVLDMEKILQSRTVKFIVGCDEKEFNVQEFSLCSISPALRALLTGGMIETVEGKVVWDDVEPATFVRLMEYAYSHDYSVPKVVKTTTSNDWDKTNKNGSNKIDDEPDSLNSYLQNATHQGAQHQFGKKCFTQPPEPEIGQGSQPNNGVAYLRTDWLEDIKYSKTGIADVFMSQAKLYILADKYGIEGLRSLCLHRLKQSLLHCSGTVEFESLLLDVIEFVFSKTKTQDALRKLLVCYCITDLQWIASCERYEDLIEELPGFASAILSNVPLSYWNELSNGTSLWASPSNSGCFKP</sequence>
<dbReference type="OrthoDB" id="9997739at2759"/>
<accession>H1VD90</accession>
<name>H1VD90_COLHI</name>
<dbReference type="Gene3D" id="3.30.710.10">
    <property type="entry name" value="Potassium Channel Kv1.1, Chain A"/>
    <property type="match status" value="1"/>
</dbReference>
<dbReference type="Pfam" id="PF00651">
    <property type="entry name" value="BTB"/>
    <property type="match status" value="1"/>
</dbReference>
<evidence type="ECO:0000313" key="3">
    <source>
        <dbReference type="EMBL" id="OBR02431.1"/>
    </source>
</evidence>
<evidence type="ECO:0000313" key="4">
    <source>
        <dbReference type="Proteomes" id="UP000007174"/>
    </source>
</evidence>
<dbReference type="STRING" id="759273.H1VD90"/>
<feature type="domain" description="BTB" evidence="1">
    <location>
        <begin position="18"/>
        <end position="87"/>
    </location>
</feature>